<reference evidence="2 3" key="1">
    <citation type="submission" date="2019-07" db="EMBL/GenBank/DDBJ databases">
        <title>Sphingomonas solaris sp. nov., isolated from a solar panel from Boston, Massachusetts.</title>
        <authorList>
            <person name="Tanner K."/>
            <person name="Pascual J."/>
            <person name="Mancuso C."/>
            <person name="Pereto J."/>
            <person name="Khalil A."/>
            <person name="Vilanova C."/>
        </authorList>
    </citation>
    <scope>NUCLEOTIDE SEQUENCE [LARGE SCALE GENOMIC DNA]</scope>
    <source>
        <strain evidence="2 3">R4DWN</strain>
    </source>
</reference>
<evidence type="ECO:0000259" key="1">
    <source>
        <dbReference type="PROSITE" id="PS51186"/>
    </source>
</evidence>
<dbReference type="OrthoDB" id="9804153at2"/>
<dbReference type="InterPro" id="IPR016181">
    <property type="entry name" value="Acyl_CoA_acyltransferase"/>
</dbReference>
<sequence>MFARTERLMLRPGWIEDAPALAHAIGDEAVVRNLARAPWPYGVRDAEAFLRDGTRHGPLPDLLIFARTWGSPRLVGGIGLTPTAAGEAELGYWIARPYWGLGFATEAGRAVVALAHQSLRVPRLTAHCHLDNPASSHVLRKLGFTVTGRVSMRACHARGGLVPSAGYAREDDAILIDTARAPRLAA</sequence>
<dbReference type="InterPro" id="IPR051531">
    <property type="entry name" value="N-acetyltransferase"/>
</dbReference>
<feature type="domain" description="N-acetyltransferase" evidence="1">
    <location>
        <begin position="16"/>
        <end position="172"/>
    </location>
</feature>
<dbReference type="Gene3D" id="3.40.630.30">
    <property type="match status" value="1"/>
</dbReference>
<proteinExistence type="predicted"/>
<dbReference type="PROSITE" id="PS51186">
    <property type="entry name" value="GNAT"/>
    <property type="match status" value="1"/>
</dbReference>
<evidence type="ECO:0000313" key="3">
    <source>
        <dbReference type="Proteomes" id="UP000318681"/>
    </source>
</evidence>
<dbReference type="SUPFAM" id="SSF55729">
    <property type="entry name" value="Acyl-CoA N-acyltransferases (Nat)"/>
    <property type="match status" value="1"/>
</dbReference>
<comment type="caution">
    <text evidence="2">The sequence shown here is derived from an EMBL/GenBank/DDBJ whole genome shotgun (WGS) entry which is preliminary data.</text>
</comment>
<evidence type="ECO:0000313" key="2">
    <source>
        <dbReference type="EMBL" id="TVV76047.1"/>
    </source>
</evidence>
<accession>A0A558R9I3</accession>
<protein>
    <submittedName>
        <fullName evidence="2">GNAT family N-acetyltransferase</fullName>
    </submittedName>
</protein>
<dbReference type="RefSeq" id="WP_145148979.1">
    <property type="nucleotide sequence ID" value="NZ_VNIM01000014.1"/>
</dbReference>
<dbReference type="InterPro" id="IPR000182">
    <property type="entry name" value="GNAT_dom"/>
</dbReference>
<name>A0A558R9I3_9SPHN</name>
<dbReference type="Proteomes" id="UP000318681">
    <property type="component" value="Unassembled WGS sequence"/>
</dbReference>
<dbReference type="GO" id="GO:0016747">
    <property type="term" value="F:acyltransferase activity, transferring groups other than amino-acyl groups"/>
    <property type="evidence" value="ECO:0007669"/>
    <property type="project" value="InterPro"/>
</dbReference>
<keyword evidence="2" id="KW-0808">Transferase</keyword>
<dbReference type="AlphaFoldDB" id="A0A558R9I3"/>
<keyword evidence="3" id="KW-1185">Reference proteome</keyword>
<dbReference type="PANTHER" id="PTHR43792">
    <property type="entry name" value="GNAT FAMILY, PUTATIVE (AFU_ORTHOLOGUE AFUA_3G00765)-RELATED-RELATED"/>
    <property type="match status" value="1"/>
</dbReference>
<organism evidence="2 3">
    <name type="scientific">Alterirhizorhabdus solaris</name>
    <dbReference type="NCBI Taxonomy" id="2529389"/>
    <lineage>
        <taxon>Bacteria</taxon>
        <taxon>Pseudomonadati</taxon>
        <taxon>Pseudomonadota</taxon>
        <taxon>Alphaproteobacteria</taxon>
        <taxon>Sphingomonadales</taxon>
        <taxon>Rhizorhabdaceae</taxon>
        <taxon>Alterirhizorhabdus</taxon>
    </lineage>
</organism>
<dbReference type="EMBL" id="VNIM01000014">
    <property type="protein sequence ID" value="TVV76047.1"/>
    <property type="molecule type" value="Genomic_DNA"/>
</dbReference>
<dbReference type="Pfam" id="PF13302">
    <property type="entry name" value="Acetyltransf_3"/>
    <property type="match status" value="1"/>
</dbReference>
<gene>
    <name evidence="2" type="ORF">FOY91_05580</name>
</gene>